<keyword evidence="7 8" id="KW-1015">Disulfide bond</keyword>
<dbReference type="InterPro" id="IPR001254">
    <property type="entry name" value="Trypsin_dom"/>
</dbReference>
<feature type="disulfide bond" evidence="8">
    <location>
        <begin position="41"/>
        <end position="59"/>
    </location>
</feature>
<dbReference type="SUPFAM" id="SSF50494">
    <property type="entry name" value="Trypsin-like serine proteases"/>
    <property type="match status" value="1"/>
</dbReference>
<dbReference type="EnsemblMetazoa" id="CapteT228376">
    <property type="protein sequence ID" value="CapteP228376"/>
    <property type="gene ID" value="CapteG228376"/>
</dbReference>
<dbReference type="CDD" id="cd00190">
    <property type="entry name" value="Tryp_SPc"/>
    <property type="match status" value="1"/>
</dbReference>
<dbReference type="InterPro" id="IPR009003">
    <property type="entry name" value="Peptidase_S1_PA"/>
</dbReference>
<feature type="disulfide bond" evidence="8">
    <location>
        <begin position="98"/>
        <end position="116"/>
    </location>
</feature>
<feature type="disulfide bond" evidence="8">
    <location>
        <begin position="205"/>
        <end position="220"/>
    </location>
</feature>
<dbReference type="InterPro" id="IPR050685">
    <property type="entry name" value="LDLR"/>
</dbReference>
<evidence type="ECO:0000256" key="6">
    <source>
        <dbReference type="ARBA" id="ARBA00023136"/>
    </source>
</evidence>
<evidence type="ECO:0000256" key="1">
    <source>
        <dbReference type="ARBA" id="ARBA00004167"/>
    </source>
</evidence>
<feature type="domain" description="Peptidase S1" evidence="9">
    <location>
        <begin position="800"/>
        <end position="1050"/>
    </location>
</feature>
<keyword evidence="5" id="KW-1133">Transmembrane helix</keyword>
<dbReference type="OMA" id="VCDSMED"/>
<organism evidence="10">
    <name type="scientific">Capitella teleta</name>
    <name type="common">Polychaete worm</name>
    <dbReference type="NCBI Taxonomy" id="283909"/>
    <lineage>
        <taxon>Eukaryota</taxon>
        <taxon>Metazoa</taxon>
        <taxon>Spiralia</taxon>
        <taxon>Lophotrochozoa</taxon>
        <taxon>Annelida</taxon>
        <taxon>Polychaeta</taxon>
        <taxon>Sedentaria</taxon>
        <taxon>Scolecida</taxon>
        <taxon>Capitellidae</taxon>
        <taxon>Capitella</taxon>
    </lineage>
</organism>
<dbReference type="GO" id="GO:0016192">
    <property type="term" value="P:vesicle-mediated transport"/>
    <property type="evidence" value="ECO:0007669"/>
    <property type="project" value="UniProtKB-ARBA"/>
</dbReference>
<evidence type="ECO:0000313" key="11">
    <source>
        <dbReference type="EnsemblMetazoa" id="CapteP228376"/>
    </source>
</evidence>
<reference evidence="10 12" key="2">
    <citation type="journal article" date="2013" name="Nature">
        <title>Insights into bilaterian evolution from three spiralian genomes.</title>
        <authorList>
            <person name="Simakov O."/>
            <person name="Marletaz F."/>
            <person name="Cho S.J."/>
            <person name="Edsinger-Gonzales E."/>
            <person name="Havlak P."/>
            <person name="Hellsten U."/>
            <person name="Kuo D.H."/>
            <person name="Larsson T."/>
            <person name="Lv J."/>
            <person name="Arendt D."/>
            <person name="Savage R."/>
            <person name="Osoegawa K."/>
            <person name="de Jong P."/>
            <person name="Grimwood J."/>
            <person name="Chapman J.A."/>
            <person name="Shapiro H."/>
            <person name="Aerts A."/>
            <person name="Otillar R.P."/>
            <person name="Terry A.Y."/>
            <person name="Boore J.L."/>
            <person name="Grigoriev I.V."/>
            <person name="Lindberg D.R."/>
            <person name="Seaver E.C."/>
            <person name="Weisblat D.A."/>
            <person name="Putnam N.H."/>
            <person name="Rokhsar D.S."/>
        </authorList>
    </citation>
    <scope>NUCLEOTIDE SEQUENCE</scope>
    <source>
        <strain evidence="10 12">I ESC-2004</strain>
    </source>
</reference>
<comment type="caution">
    <text evidence="8">Lacks conserved residue(s) required for the propagation of feature annotation.</text>
</comment>
<keyword evidence="4" id="KW-0677">Repeat</keyword>
<dbReference type="Proteomes" id="UP000014760">
    <property type="component" value="Unassembled WGS sequence"/>
</dbReference>
<feature type="disulfide bond" evidence="8">
    <location>
        <begin position="110"/>
        <end position="125"/>
    </location>
</feature>
<dbReference type="PRINTS" id="PR00261">
    <property type="entry name" value="LDLRECEPTOR"/>
</dbReference>
<sequence>MYACFDLSMAIPSTTYCDGIIDCPDGSDETPLCDCSDGFRCDVIECIDASSVCNGFEDCYDGTDEAEETCGRLPWHISFFGHHSLDVPANEVCTGFTCDDNSCLPIDWLCDGMSDCPGVEDEESCGELTSMQMFMLHMLDDVSDRCGDNFLCDSGSVCIAPTWICDKEADCDDGSDEAGCSYECVDGLHFTCVSDGECLPAIYQCDGEPDCVDGSDEIDCVAKFCDGQFSCGSPVDDCIDFSDVCNGVNDCGNNTKDEEETTCALIPCGNHGNDSSQHIHSYQKCDGIFDCKSRLDERNCGCDELLTHERYACENSEVCILKTWVCDDIEDCPNGDDERDCIKLELMCNDGFNSSFLPQQACDGINNCINRADEEHCGGFQCVREFACNDSTCLPLEKLCDGNFDCENDEEESLCELILCDESKSTIRSHQLCNGVYDCPGREDEMLCESHQCGGDALNETYLAFQKGDGYSDCSNGRDEALSSCNQESLLVDILQCGDLNICFAPEFWCDGYADCPLGEDESCKKIDGCSGYKCPNGSCIPNQHVCDGVVDCEDGSDETNATCDCDIVGFFRTEYKRCLDESCVLLKLWCDGTLPCGDETDDLTCDVLSCGDAANTTYLAYKHCDGLFDCPEKQDEILCDCNATVTFPDNEYKNCMDGSCVLAEFWCDGFNHCPNALDELECSCYYSDYNMTKCSDGRCIMDDWWCDGHFDCPDEDDEDDCIDDCQGSFTCENRKQCIPMDNLCDGQADCADASDEAQCAIQNYIAMLCFSRSFCSSGKVLTLTCQPNGCGEKAVRMSVVNTTKSFDTTLDGHLAWPWQAQIMRDGKYVCTGALIDTKWIITAATCVYNTSDISSLIVALGTTINQGRKVTSDAVTRDVLSIFVHDEHPESSIPSGIALLQIQDADFKIDVVHPVCIASYSEYFNSHHTCFVTGWGAETHTGHHQSVQLLQARVQLLQGEECVNKLSKGLDEPTVQVLKDEFAFQCIGNHHSHASACVGDIGSPLVCRRPGQTKWALVGVTTWLPETCHGAIPLAKVQSFEEWMMTVLQLSNL</sequence>
<dbReference type="PROSITE" id="PS01209">
    <property type="entry name" value="LDLRA_1"/>
    <property type="match status" value="6"/>
</dbReference>
<reference evidence="11" key="3">
    <citation type="submission" date="2015-06" db="UniProtKB">
        <authorList>
            <consortium name="EnsemblMetazoa"/>
        </authorList>
    </citation>
    <scope>IDENTIFICATION</scope>
</reference>
<dbReference type="Gene3D" id="2.40.10.10">
    <property type="entry name" value="Trypsin-like serine proteases"/>
    <property type="match status" value="2"/>
</dbReference>
<comment type="subcellular location">
    <subcellularLocation>
        <location evidence="2">Endomembrane system</location>
    </subcellularLocation>
    <subcellularLocation>
        <location evidence="1">Membrane</location>
        <topology evidence="1">Single-pass membrane protein</topology>
    </subcellularLocation>
</comment>
<name>R7UVB7_CAPTE</name>
<evidence type="ECO:0000313" key="12">
    <source>
        <dbReference type="Proteomes" id="UP000014760"/>
    </source>
</evidence>
<dbReference type="Gene3D" id="4.10.400.10">
    <property type="entry name" value="Low-density Lipoprotein Receptor"/>
    <property type="match status" value="11"/>
</dbReference>
<feature type="disulfide bond" evidence="8">
    <location>
        <begin position="579"/>
        <end position="597"/>
    </location>
</feature>
<dbReference type="SUPFAM" id="SSF57424">
    <property type="entry name" value="LDL receptor-like module"/>
    <property type="match status" value="11"/>
</dbReference>
<protein>
    <recommendedName>
        <fullName evidence="9">Peptidase S1 domain-containing protein</fullName>
    </recommendedName>
</protein>
<feature type="disulfide bond" evidence="8">
    <location>
        <begin position="388"/>
        <end position="406"/>
    </location>
</feature>
<evidence type="ECO:0000256" key="7">
    <source>
        <dbReference type="ARBA" id="ARBA00023157"/>
    </source>
</evidence>
<dbReference type="SMART" id="SM00192">
    <property type="entry name" value="LDLa"/>
    <property type="match status" value="17"/>
</dbReference>
<dbReference type="GO" id="GO:0006508">
    <property type="term" value="P:proteolysis"/>
    <property type="evidence" value="ECO:0007669"/>
    <property type="project" value="InterPro"/>
</dbReference>
<feature type="disulfide bond" evidence="8">
    <location>
        <begin position="326"/>
        <end position="341"/>
    </location>
</feature>
<dbReference type="InterPro" id="IPR036055">
    <property type="entry name" value="LDL_receptor-like_sf"/>
</dbReference>
<feature type="disulfide bond" evidence="8">
    <location>
        <begin position="400"/>
        <end position="415"/>
    </location>
</feature>
<dbReference type="PANTHER" id="PTHR24270:SF62">
    <property type="entry name" value="LOW-DENSITY LIPOPROTEIN RECEPTOR-RELATED PROTEIN 2"/>
    <property type="match status" value="1"/>
</dbReference>
<feature type="disulfide bond" evidence="8">
    <location>
        <begin position="668"/>
        <end position="683"/>
    </location>
</feature>
<evidence type="ECO:0000256" key="4">
    <source>
        <dbReference type="ARBA" id="ARBA00022737"/>
    </source>
</evidence>
<dbReference type="GO" id="GO:0005886">
    <property type="term" value="C:plasma membrane"/>
    <property type="evidence" value="ECO:0007669"/>
    <property type="project" value="TreeGrafter"/>
</dbReference>
<dbReference type="EMBL" id="KB297695">
    <property type="protein sequence ID" value="ELU10224.1"/>
    <property type="molecule type" value="Genomic_DNA"/>
</dbReference>
<reference evidence="12" key="1">
    <citation type="submission" date="2012-12" db="EMBL/GenBank/DDBJ databases">
        <authorList>
            <person name="Hellsten U."/>
            <person name="Grimwood J."/>
            <person name="Chapman J.A."/>
            <person name="Shapiro H."/>
            <person name="Aerts A."/>
            <person name="Otillar R.P."/>
            <person name="Terry A.Y."/>
            <person name="Boore J.L."/>
            <person name="Simakov O."/>
            <person name="Marletaz F."/>
            <person name="Cho S.-J."/>
            <person name="Edsinger-Gonzales E."/>
            <person name="Havlak P."/>
            <person name="Kuo D.-H."/>
            <person name="Larsson T."/>
            <person name="Lv J."/>
            <person name="Arendt D."/>
            <person name="Savage R."/>
            <person name="Osoegawa K."/>
            <person name="de Jong P."/>
            <person name="Lindberg D.R."/>
            <person name="Seaver E.C."/>
            <person name="Weisblat D.A."/>
            <person name="Putnam N.H."/>
            <person name="Grigoriev I.V."/>
            <person name="Rokhsar D.S."/>
        </authorList>
    </citation>
    <scope>NUCLEOTIDE SEQUENCE</scope>
    <source>
        <strain evidence="12">I ESC-2004</strain>
    </source>
</reference>
<evidence type="ECO:0000313" key="10">
    <source>
        <dbReference type="EMBL" id="ELU10224.1"/>
    </source>
</evidence>
<feature type="disulfide bond" evidence="8">
    <location>
        <begin position="146"/>
        <end position="158"/>
    </location>
</feature>
<feature type="disulfide bond" evidence="8">
    <location>
        <begin position="707"/>
        <end position="722"/>
    </location>
</feature>
<dbReference type="EMBL" id="AMQN01006133">
    <property type="status" value="NOT_ANNOTATED_CDS"/>
    <property type="molecule type" value="Genomic_DNA"/>
</dbReference>
<dbReference type="PANTHER" id="PTHR24270">
    <property type="entry name" value="LOW-DENSITY LIPOPROTEIN RECEPTOR-RELATED"/>
    <property type="match status" value="1"/>
</dbReference>
<dbReference type="STRING" id="283909.R7UVB7"/>
<dbReference type="InterPro" id="IPR023415">
    <property type="entry name" value="LDLR_class-A_CS"/>
</dbReference>
<feature type="disulfide bond" evidence="8">
    <location>
        <begin position="726"/>
        <end position="738"/>
    </location>
</feature>
<accession>R7UVB7</accession>
<feature type="disulfide bond" evidence="8">
    <location>
        <begin position="535"/>
        <end position="553"/>
    </location>
</feature>
<gene>
    <name evidence="10" type="ORF">CAPTEDRAFT_228376</name>
</gene>
<evidence type="ECO:0000256" key="5">
    <source>
        <dbReference type="ARBA" id="ARBA00022989"/>
    </source>
</evidence>
<dbReference type="PROSITE" id="PS50240">
    <property type="entry name" value="TRYPSIN_DOM"/>
    <property type="match status" value="1"/>
</dbReference>
<dbReference type="InterPro" id="IPR043504">
    <property type="entry name" value="Peptidase_S1_PA_chymotrypsin"/>
</dbReference>
<dbReference type="Pfam" id="PF00089">
    <property type="entry name" value="Trypsin"/>
    <property type="match status" value="1"/>
</dbReference>
<dbReference type="GO" id="GO:0004252">
    <property type="term" value="F:serine-type endopeptidase activity"/>
    <property type="evidence" value="ECO:0007669"/>
    <property type="project" value="InterPro"/>
</dbReference>
<keyword evidence="3" id="KW-0812">Transmembrane</keyword>
<proteinExistence type="predicted"/>
<feature type="disulfide bond" evidence="8">
    <location>
        <begin position="165"/>
        <end position="180"/>
    </location>
</feature>
<feature type="disulfide bond" evidence="8">
    <location>
        <begin position="745"/>
        <end position="760"/>
    </location>
</feature>
<dbReference type="InterPro" id="IPR002172">
    <property type="entry name" value="LDrepeatLR_classA_rpt"/>
</dbReference>
<dbReference type="Pfam" id="PF00057">
    <property type="entry name" value="Ldl_recept_a"/>
    <property type="match status" value="6"/>
</dbReference>
<dbReference type="GO" id="GO:0012505">
    <property type="term" value="C:endomembrane system"/>
    <property type="evidence" value="ECO:0007669"/>
    <property type="project" value="UniProtKB-SubCell"/>
</dbReference>
<evidence type="ECO:0000256" key="2">
    <source>
        <dbReference type="ARBA" id="ARBA00004308"/>
    </source>
</evidence>
<feature type="disulfide bond" evidence="8">
    <location>
        <begin position="591"/>
        <end position="606"/>
    </location>
</feature>
<keyword evidence="6" id="KW-0472">Membrane</keyword>
<dbReference type="AlphaFoldDB" id="R7UVB7"/>
<dbReference type="HOGENOM" id="CLU_290400_0_0_1"/>
<evidence type="ECO:0000256" key="8">
    <source>
        <dbReference type="PROSITE-ProRule" id="PRU00124"/>
    </source>
</evidence>
<evidence type="ECO:0000259" key="9">
    <source>
        <dbReference type="PROSITE" id="PS50240"/>
    </source>
</evidence>
<dbReference type="SMART" id="SM00020">
    <property type="entry name" value="Tryp_SPc"/>
    <property type="match status" value="1"/>
</dbReference>
<dbReference type="CDD" id="cd00112">
    <property type="entry name" value="LDLa"/>
    <property type="match status" value="7"/>
</dbReference>
<evidence type="ECO:0000256" key="3">
    <source>
        <dbReference type="ARBA" id="ARBA00022692"/>
    </source>
</evidence>
<dbReference type="PROSITE" id="PS50068">
    <property type="entry name" value="LDLRA_2"/>
    <property type="match status" value="14"/>
</dbReference>
<dbReference type="OrthoDB" id="10070760at2759"/>
<feature type="disulfide bond" evidence="8">
    <location>
        <begin position="695"/>
        <end position="713"/>
    </location>
</feature>
<feature type="disulfide bond" evidence="8">
    <location>
        <begin position="656"/>
        <end position="674"/>
    </location>
</feature>
<keyword evidence="12" id="KW-1185">Reference proteome</keyword>